<feature type="transmembrane region" description="Helical" evidence="1">
    <location>
        <begin position="51"/>
        <end position="70"/>
    </location>
</feature>
<reference evidence="2 3" key="1">
    <citation type="submission" date="2018-08" db="EMBL/GenBank/DDBJ databases">
        <title>Bacillus jemisoniae sp. nov., Bacillus chryseoplanitiae sp. nov., Bacillus resnikiae sp. nov., and Bacillus frankliniae sp. nov., isolated from Viking spacecraft and associated surfaces.</title>
        <authorList>
            <person name="Seuylemezian A."/>
            <person name="Vaishampayan P."/>
        </authorList>
    </citation>
    <scope>NUCLEOTIDE SEQUENCE [LARGE SCALE GENOMIC DNA]</scope>
    <source>
        <strain evidence="2 3">MA001</strain>
    </source>
</reference>
<keyword evidence="3" id="KW-1185">Reference proteome</keyword>
<evidence type="ECO:0000256" key="1">
    <source>
        <dbReference type="SAM" id="Phobius"/>
    </source>
</evidence>
<keyword evidence="1" id="KW-0812">Transmembrane</keyword>
<accession>A0A398B9L4</accession>
<feature type="transmembrane region" description="Helical" evidence="1">
    <location>
        <begin position="20"/>
        <end position="39"/>
    </location>
</feature>
<protein>
    <submittedName>
        <fullName evidence="2">Uncharacterized protein</fullName>
    </submittedName>
</protein>
<organism evidence="2 3">
    <name type="scientific">Peribacillus asahii</name>
    <dbReference type="NCBI Taxonomy" id="228899"/>
    <lineage>
        <taxon>Bacteria</taxon>
        <taxon>Bacillati</taxon>
        <taxon>Bacillota</taxon>
        <taxon>Bacilli</taxon>
        <taxon>Bacillales</taxon>
        <taxon>Bacillaceae</taxon>
        <taxon>Peribacillus</taxon>
    </lineage>
</organism>
<dbReference type="Proteomes" id="UP000266016">
    <property type="component" value="Unassembled WGS sequence"/>
</dbReference>
<sequence>MIVLSNHKKLEEILGLGTRIFTTVLMTCIMLSEILFVKLDSGFLSGFEFDTALLIITIQLLLNGSSLLALDSKLPQIKLFPT</sequence>
<evidence type="ECO:0000313" key="3">
    <source>
        <dbReference type="Proteomes" id="UP000266016"/>
    </source>
</evidence>
<dbReference type="AlphaFoldDB" id="A0A398B9L4"/>
<evidence type="ECO:0000313" key="2">
    <source>
        <dbReference type="EMBL" id="RID84353.1"/>
    </source>
</evidence>
<keyword evidence="1" id="KW-1133">Transmembrane helix</keyword>
<gene>
    <name evidence="2" type="ORF">D1953_14240</name>
</gene>
<name>A0A398B9L4_9BACI</name>
<dbReference type="EMBL" id="QWVS01000026">
    <property type="protein sequence ID" value="RID84353.1"/>
    <property type="molecule type" value="Genomic_DNA"/>
</dbReference>
<comment type="caution">
    <text evidence="2">The sequence shown here is derived from an EMBL/GenBank/DDBJ whole genome shotgun (WGS) entry which is preliminary data.</text>
</comment>
<proteinExistence type="predicted"/>
<keyword evidence="1" id="KW-0472">Membrane</keyword>